<comment type="caution">
    <text evidence="2">The sequence shown here is derived from an EMBL/GenBank/DDBJ whole genome shotgun (WGS) entry which is preliminary data.</text>
</comment>
<dbReference type="AlphaFoldDB" id="A0AAD4M995"/>
<name>A0AAD4M995_9AGAM</name>
<dbReference type="InterPro" id="IPR001507">
    <property type="entry name" value="ZP_dom"/>
</dbReference>
<organism evidence="2 3">
    <name type="scientific">Multifurca ochricompacta</name>
    <dbReference type="NCBI Taxonomy" id="376703"/>
    <lineage>
        <taxon>Eukaryota</taxon>
        <taxon>Fungi</taxon>
        <taxon>Dikarya</taxon>
        <taxon>Basidiomycota</taxon>
        <taxon>Agaricomycotina</taxon>
        <taxon>Agaricomycetes</taxon>
        <taxon>Russulales</taxon>
        <taxon>Russulaceae</taxon>
        <taxon>Multifurca</taxon>
    </lineage>
</organism>
<feature type="domain" description="ZP" evidence="1">
    <location>
        <begin position="1"/>
        <end position="50"/>
    </location>
</feature>
<dbReference type="GO" id="GO:0016279">
    <property type="term" value="F:protein-lysine N-methyltransferase activity"/>
    <property type="evidence" value="ECO:0007669"/>
    <property type="project" value="TreeGrafter"/>
</dbReference>
<proteinExistence type="predicted"/>
<gene>
    <name evidence="2" type="ORF">B0F90DRAFT_946723</name>
</gene>
<reference evidence="2" key="1">
    <citation type="journal article" date="2022" name="New Phytol.">
        <title>Evolutionary transition to the ectomycorrhizal habit in the genomes of a hyperdiverse lineage of mushroom-forming fungi.</title>
        <authorList>
            <person name="Looney B."/>
            <person name="Miyauchi S."/>
            <person name="Morin E."/>
            <person name="Drula E."/>
            <person name="Courty P.E."/>
            <person name="Kohler A."/>
            <person name="Kuo A."/>
            <person name="LaButti K."/>
            <person name="Pangilinan J."/>
            <person name="Lipzen A."/>
            <person name="Riley R."/>
            <person name="Andreopoulos W."/>
            <person name="He G."/>
            <person name="Johnson J."/>
            <person name="Nolan M."/>
            <person name="Tritt A."/>
            <person name="Barry K.W."/>
            <person name="Grigoriev I.V."/>
            <person name="Nagy L.G."/>
            <person name="Hibbett D."/>
            <person name="Henrissat B."/>
            <person name="Matheny P.B."/>
            <person name="Labbe J."/>
            <person name="Martin F.M."/>
        </authorList>
    </citation>
    <scope>NUCLEOTIDE SEQUENCE</scope>
    <source>
        <strain evidence="2">BPL690</strain>
    </source>
</reference>
<dbReference type="InterPro" id="IPR046341">
    <property type="entry name" value="SET_dom_sf"/>
</dbReference>
<dbReference type="PROSITE" id="PS51034">
    <property type="entry name" value="ZP_2"/>
    <property type="match status" value="1"/>
</dbReference>
<dbReference type="PANTHER" id="PTHR13271">
    <property type="entry name" value="UNCHARACTERIZED PUTATIVE METHYLTRANSFERASE"/>
    <property type="match status" value="1"/>
</dbReference>
<dbReference type="InterPro" id="IPR050600">
    <property type="entry name" value="SETD3_SETD6_MTase"/>
</dbReference>
<evidence type="ECO:0000313" key="3">
    <source>
        <dbReference type="Proteomes" id="UP001203297"/>
    </source>
</evidence>
<dbReference type="PANTHER" id="PTHR13271:SF34">
    <property type="entry name" value="N-LYSINE METHYLTRANSFERASE SETD6"/>
    <property type="match status" value="1"/>
</dbReference>
<keyword evidence="3" id="KW-1185">Reference proteome</keyword>
<evidence type="ECO:0000259" key="1">
    <source>
        <dbReference type="PROSITE" id="PS51034"/>
    </source>
</evidence>
<dbReference type="Gene3D" id="3.90.1410.10">
    <property type="entry name" value="set domain protein methyltransferase, domain 1"/>
    <property type="match status" value="1"/>
</dbReference>
<protein>
    <recommendedName>
        <fullName evidence="1">ZP domain-containing protein</fullName>
    </recommendedName>
</protein>
<dbReference type="SUPFAM" id="SSF82199">
    <property type="entry name" value="SET domain"/>
    <property type="match status" value="1"/>
</dbReference>
<accession>A0AAD4M995</accession>
<sequence>MVDAYHGLAMVPIADAFNHAQDNSVHLQCDYDVCTSCGSLGECPHDAETLEDMDVLATPAGMEDPENTCEMVVNAVVAPGEEVFNTYGATLKNAELLVRYGFMLEANDNDILTWTIEEIWDAAGAVLADPREYCWDKEADYDENRNPLYMTADGALSCKLWLAIALATLKRQGTTIEVAHTRQLLTSMTRAQIQLERRQAVGRSEGDGVDNDAYEALDRLIRTIGELCTRRLDRISRIDVRQQGDHSPGVHSAMVGKYIDNLGTAQRRTQLAVTLALGEISIVESCVAGWDELMAIS</sequence>
<evidence type="ECO:0000313" key="2">
    <source>
        <dbReference type="EMBL" id="KAI0305945.1"/>
    </source>
</evidence>
<dbReference type="EMBL" id="WTXG01000004">
    <property type="protein sequence ID" value="KAI0305945.1"/>
    <property type="molecule type" value="Genomic_DNA"/>
</dbReference>
<dbReference type="Proteomes" id="UP001203297">
    <property type="component" value="Unassembled WGS sequence"/>
</dbReference>
<dbReference type="GO" id="GO:0005634">
    <property type="term" value="C:nucleus"/>
    <property type="evidence" value="ECO:0007669"/>
    <property type="project" value="TreeGrafter"/>
</dbReference>